<keyword evidence="3" id="KW-1185">Reference proteome</keyword>
<feature type="signal peptide" evidence="1">
    <location>
        <begin position="1"/>
        <end position="20"/>
    </location>
</feature>
<proteinExistence type="predicted"/>
<keyword evidence="1" id="KW-0732">Signal</keyword>
<organism evidence="2 3">
    <name type="scientific">Talaromyces proteolyticus</name>
    <dbReference type="NCBI Taxonomy" id="1131652"/>
    <lineage>
        <taxon>Eukaryota</taxon>
        <taxon>Fungi</taxon>
        <taxon>Dikarya</taxon>
        <taxon>Ascomycota</taxon>
        <taxon>Pezizomycotina</taxon>
        <taxon>Eurotiomycetes</taxon>
        <taxon>Eurotiomycetidae</taxon>
        <taxon>Eurotiales</taxon>
        <taxon>Trichocomaceae</taxon>
        <taxon>Talaromyces</taxon>
        <taxon>Talaromyces sect. Bacilispori</taxon>
    </lineage>
</organism>
<comment type="caution">
    <text evidence="2">The sequence shown here is derived from an EMBL/GenBank/DDBJ whole genome shotgun (WGS) entry which is preliminary data.</text>
</comment>
<evidence type="ECO:0000313" key="2">
    <source>
        <dbReference type="EMBL" id="KAH8691411.1"/>
    </source>
</evidence>
<gene>
    <name evidence="2" type="ORF">BGW36DRAFT_363743</name>
</gene>
<evidence type="ECO:0000313" key="3">
    <source>
        <dbReference type="Proteomes" id="UP001201262"/>
    </source>
</evidence>
<dbReference type="EMBL" id="JAJTJA010000012">
    <property type="protein sequence ID" value="KAH8691411.1"/>
    <property type="molecule type" value="Genomic_DNA"/>
</dbReference>
<dbReference type="RefSeq" id="XP_046067503.1">
    <property type="nucleotide sequence ID" value="XM_046214493.1"/>
</dbReference>
<protein>
    <submittedName>
        <fullName evidence="2">Uncharacterized protein</fullName>
    </submittedName>
</protein>
<reference evidence="2" key="1">
    <citation type="submission" date="2021-12" db="EMBL/GenBank/DDBJ databases">
        <title>Convergent genome expansion in fungi linked to evolution of root-endophyte symbiosis.</title>
        <authorList>
            <consortium name="DOE Joint Genome Institute"/>
            <person name="Ke Y.-H."/>
            <person name="Bonito G."/>
            <person name="Liao H.-L."/>
            <person name="Looney B."/>
            <person name="Rojas-Flechas A."/>
            <person name="Nash J."/>
            <person name="Hameed K."/>
            <person name="Schadt C."/>
            <person name="Martin F."/>
            <person name="Crous P.W."/>
            <person name="Miettinen O."/>
            <person name="Magnuson J.K."/>
            <person name="Labbe J."/>
            <person name="Jacobson D."/>
            <person name="Doktycz M.J."/>
            <person name="Veneault-Fourrey C."/>
            <person name="Kuo A."/>
            <person name="Mondo S."/>
            <person name="Calhoun S."/>
            <person name="Riley R."/>
            <person name="Ohm R."/>
            <person name="LaButti K."/>
            <person name="Andreopoulos B."/>
            <person name="Pangilinan J."/>
            <person name="Nolan M."/>
            <person name="Tritt A."/>
            <person name="Clum A."/>
            <person name="Lipzen A."/>
            <person name="Daum C."/>
            <person name="Barry K."/>
            <person name="Grigoriev I.V."/>
            <person name="Vilgalys R."/>
        </authorList>
    </citation>
    <scope>NUCLEOTIDE SEQUENCE</scope>
    <source>
        <strain evidence="2">PMI_201</strain>
    </source>
</reference>
<dbReference type="Proteomes" id="UP001201262">
    <property type="component" value="Unassembled WGS sequence"/>
</dbReference>
<dbReference type="GeneID" id="70244780"/>
<sequence>MFAPKTIIAVLAVMAGLASAAPTATHKTTFALGNGNPASGEGGCVLEVASEVGIGCVSIVVLDGTTNCDKLSTEKSGPACNGTATVDFSASPAKATFVEGDFTASCTLNGTTCSTSS</sequence>
<accession>A0AAD4KKM7</accession>
<feature type="chain" id="PRO_5042104039" evidence="1">
    <location>
        <begin position="21"/>
        <end position="117"/>
    </location>
</feature>
<dbReference type="AlphaFoldDB" id="A0AAD4KKM7"/>
<name>A0AAD4KKM7_9EURO</name>
<evidence type="ECO:0000256" key="1">
    <source>
        <dbReference type="SAM" id="SignalP"/>
    </source>
</evidence>